<evidence type="ECO:0000313" key="1">
    <source>
        <dbReference type="EMBL" id="GES35853.1"/>
    </source>
</evidence>
<reference evidence="1" key="2">
    <citation type="submission" date="2019-10" db="EMBL/GenBank/DDBJ databases">
        <title>Draft genome sequence of Rhodococcus aetherivorans JCM 14343.</title>
        <authorList>
            <person name="Inoue D."/>
            <person name="Nakazawa M."/>
            <person name="Yamamoto N."/>
            <person name="Sei K."/>
            <person name="Ike M."/>
        </authorList>
    </citation>
    <scope>NUCLEOTIDE SEQUENCE</scope>
    <source>
        <strain evidence="1">JCM 14343</strain>
    </source>
</reference>
<dbReference type="AlphaFoldDB" id="A0A059MJ25"/>
<dbReference type="GeneID" id="83619264"/>
<sequence>MQDEFAEQASGIGALADPARRSLYRYVAAQADAVGREQAAAAVGLPLHAARFHLDRLVEEGLLETEYRRLSGRTGPGAGRPSKLYRRSSRELSISLPERRYDLAGEVLAAAIERSMRDSVPIAEAVRTAAVEHGRRIAANAATPAVPAGTVPGPMDAGGTDLERMARLLARHGYEPRLSGDGQMRLANCPFDRLANEHRELVCGMNLALLDGVVAGLGTDRLCAELAPEPGFCCVRIRGVER</sequence>
<dbReference type="SUPFAM" id="SSF46785">
    <property type="entry name" value="Winged helix' DNA-binding domain"/>
    <property type="match status" value="1"/>
</dbReference>
<proteinExistence type="predicted"/>
<dbReference type="Proteomes" id="UP000325466">
    <property type="component" value="Unassembled WGS sequence"/>
</dbReference>
<protein>
    <submittedName>
        <fullName evidence="2">Helix-turn-helix domain-containing protein</fullName>
    </submittedName>
    <submittedName>
        <fullName evidence="1">Possible transcriptional regulator</fullName>
    </submittedName>
</protein>
<keyword evidence="3" id="KW-1185">Reference proteome</keyword>
<evidence type="ECO:0000313" key="3">
    <source>
        <dbReference type="Proteomes" id="UP000325466"/>
    </source>
</evidence>
<dbReference type="Gene3D" id="1.10.10.10">
    <property type="entry name" value="Winged helix-like DNA-binding domain superfamily/Winged helix DNA-binding domain"/>
    <property type="match status" value="1"/>
</dbReference>
<evidence type="ECO:0000313" key="2">
    <source>
        <dbReference type="EMBL" id="UYF94677.1"/>
    </source>
</evidence>
<name>A0A059MJ25_9NOCA</name>
<dbReference type="Proteomes" id="UP001163947">
    <property type="component" value="Chromosome"/>
</dbReference>
<dbReference type="InterPro" id="IPR036388">
    <property type="entry name" value="WH-like_DNA-bd_sf"/>
</dbReference>
<evidence type="ECO:0000313" key="4">
    <source>
        <dbReference type="Proteomes" id="UP001163947"/>
    </source>
</evidence>
<dbReference type="RefSeq" id="WP_029546643.1">
    <property type="nucleotide sequence ID" value="NZ_BAAAYP010000037.1"/>
</dbReference>
<reference evidence="1 3" key="1">
    <citation type="journal article" date="2018" name="Biodegradation">
        <title>1,4-Dioxane degradation characteristics of Rhodococcus aetherivorans JCM 14343.</title>
        <authorList>
            <person name="Inoue D."/>
            <person name="Tsunoda T."/>
            <person name="Yamamoto N."/>
            <person name="Ike M."/>
            <person name="Sei K."/>
        </authorList>
    </citation>
    <scope>NUCLEOTIDE SEQUENCE [LARGE SCALE GENOMIC DNA]</scope>
    <source>
        <strain evidence="1 3">JCM 14343</strain>
    </source>
</reference>
<accession>A0A059MJ25</accession>
<dbReference type="Pfam" id="PF12840">
    <property type="entry name" value="HTH_20"/>
    <property type="match status" value="1"/>
</dbReference>
<gene>
    <name evidence="2" type="ORF">OCS65_02560</name>
    <name evidence="1" type="ORF">RAJCM14343_1102</name>
</gene>
<dbReference type="EMBL" id="BLAH01000027">
    <property type="protein sequence ID" value="GES35853.1"/>
    <property type="molecule type" value="Genomic_DNA"/>
</dbReference>
<organism evidence="2 4">
    <name type="scientific">Rhodococcus aetherivorans</name>
    <dbReference type="NCBI Taxonomy" id="191292"/>
    <lineage>
        <taxon>Bacteria</taxon>
        <taxon>Bacillati</taxon>
        <taxon>Actinomycetota</taxon>
        <taxon>Actinomycetes</taxon>
        <taxon>Mycobacteriales</taxon>
        <taxon>Nocardiaceae</taxon>
        <taxon>Rhodococcus</taxon>
    </lineage>
</organism>
<dbReference type="EMBL" id="CP106982">
    <property type="protein sequence ID" value="UYF94677.1"/>
    <property type="molecule type" value="Genomic_DNA"/>
</dbReference>
<dbReference type="InterPro" id="IPR036390">
    <property type="entry name" value="WH_DNA-bd_sf"/>
</dbReference>
<reference evidence="2" key="3">
    <citation type="submission" date="2022-09" db="EMBL/GenBank/DDBJ databases">
        <title>The genome sequence of Rhodococcus aetherivorans N1.</title>
        <authorList>
            <person name="Jiang W."/>
        </authorList>
    </citation>
    <scope>NUCLEOTIDE SEQUENCE</scope>
    <source>
        <strain evidence="2">N1</strain>
    </source>
</reference>